<dbReference type="InterPro" id="IPR038375">
    <property type="entry name" value="NDUFAF7_sf"/>
</dbReference>
<dbReference type="Proteomes" id="UP000515317">
    <property type="component" value="Chromosome"/>
</dbReference>
<keyword evidence="1" id="KW-0489">Methyltransferase</keyword>
<dbReference type="RefSeq" id="WP_222876765.1">
    <property type="nucleotide sequence ID" value="NZ_AP023361.1"/>
</dbReference>
<organism evidence="3 4">
    <name type="scientific">Terrihabitans soli</name>
    <dbReference type="NCBI Taxonomy" id="708113"/>
    <lineage>
        <taxon>Bacteria</taxon>
        <taxon>Pseudomonadati</taxon>
        <taxon>Pseudomonadota</taxon>
        <taxon>Alphaproteobacteria</taxon>
        <taxon>Hyphomicrobiales</taxon>
        <taxon>Terrihabitans</taxon>
    </lineage>
</organism>
<evidence type="ECO:0000256" key="1">
    <source>
        <dbReference type="ARBA" id="ARBA00022603"/>
    </source>
</evidence>
<gene>
    <name evidence="3" type="ORF">IZ6_08470</name>
</gene>
<dbReference type="GO" id="GO:0035243">
    <property type="term" value="F:protein-arginine omega-N symmetric methyltransferase activity"/>
    <property type="evidence" value="ECO:0007669"/>
    <property type="project" value="TreeGrafter"/>
</dbReference>
<dbReference type="SUPFAM" id="SSF53335">
    <property type="entry name" value="S-adenosyl-L-methionine-dependent methyltransferases"/>
    <property type="match status" value="1"/>
</dbReference>
<dbReference type="AlphaFoldDB" id="A0A6S6QS55"/>
<dbReference type="PANTHER" id="PTHR12049">
    <property type="entry name" value="PROTEIN ARGININE METHYLTRANSFERASE NDUFAF7, MITOCHONDRIAL"/>
    <property type="match status" value="1"/>
</dbReference>
<dbReference type="Pfam" id="PF02636">
    <property type="entry name" value="Methyltransf_28"/>
    <property type="match status" value="1"/>
</dbReference>
<keyword evidence="4" id="KW-1185">Reference proteome</keyword>
<dbReference type="InterPro" id="IPR029063">
    <property type="entry name" value="SAM-dependent_MTases_sf"/>
</dbReference>
<dbReference type="PANTHER" id="PTHR12049:SF7">
    <property type="entry name" value="PROTEIN ARGININE METHYLTRANSFERASE NDUFAF7, MITOCHONDRIAL"/>
    <property type="match status" value="1"/>
</dbReference>
<name>A0A6S6QS55_9HYPH</name>
<dbReference type="InterPro" id="IPR003788">
    <property type="entry name" value="NDUFAF7"/>
</dbReference>
<dbReference type="KEGG" id="tso:IZ6_08470"/>
<dbReference type="EMBL" id="AP023361">
    <property type="protein sequence ID" value="BCJ90112.1"/>
    <property type="molecule type" value="Genomic_DNA"/>
</dbReference>
<sequence>MTPVEADLRRRIESEGPVTVATLIQLANAHYYATRDPFGTAGDFITAPEISQIFGELIGLWCAAIWSVGGRPDPVHLVEIGPGRGTLMLDALRALKVAPALRSAVKVHLVETSPLLRAAQERTLKDAGVQIEWHHNIGQVPKGPAFFIANEFFDALPVHHYVRGAKSWHERVVGLIDDVLTFGLSPLKVPDFAIPEAFRGAPEGSIIEISPESARIAREIAARVEAQGGAALFIDYGYARPGLGETLQALRGHAFVDALKDSGEADLTAHVDFSALASAAKDAGAAPHGPMTQRDFLLGLGILERTAMLMRQASLEQALALESGTARLIEDTETGMGRLFKVMAVTPRNLPAPPGFTSMPA</sequence>
<evidence type="ECO:0000313" key="3">
    <source>
        <dbReference type="EMBL" id="BCJ90112.1"/>
    </source>
</evidence>
<accession>A0A6S6QS55</accession>
<evidence type="ECO:0000313" key="4">
    <source>
        <dbReference type="Proteomes" id="UP000515317"/>
    </source>
</evidence>
<keyword evidence="2" id="KW-0808">Transferase</keyword>
<reference evidence="3 4" key="1">
    <citation type="submission" date="2020-08" db="EMBL/GenBank/DDBJ databases">
        <title>Genome sequence of Rhizobiales bacterium strain IZ6.</title>
        <authorList>
            <person name="Nakai R."/>
            <person name="Naganuma T."/>
        </authorList>
    </citation>
    <scope>NUCLEOTIDE SEQUENCE [LARGE SCALE GENOMIC DNA]</scope>
    <source>
        <strain evidence="3 4">IZ6</strain>
    </source>
</reference>
<dbReference type="Gene3D" id="3.40.50.12710">
    <property type="match status" value="1"/>
</dbReference>
<protein>
    <submittedName>
        <fullName evidence="3">ATP synthase subunit beta</fullName>
    </submittedName>
</protein>
<dbReference type="GO" id="GO:0032259">
    <property type="term" value="P:methylation"/>
    <property type="evidence" value="ECO:0007669"/>
    <property type="project" value="UniProtKB-KW"/>
</dbReference>
<evidence type="ECO:0000256" key="2">
    <source>
        <dbReference type="ARBA" id="ARBA00022679"/>
    </source>
</evidence>
<proteinExistence type="predicted"/>